<evidence type="ECO:0000313" key="4">
    <source>
        <dbReference type="Proteomes" id="UP000661077"/>
    </source>
</evidence>
<feature type="region of interest" description="Disordered" evidence="1">
    <location>
        <begin position="239"/>
        <end position="261"/>
    </location>
</feature>
<proteinExistence type="predicted"/>
<evidence type="ECO:0000256" key="2">
    <source>
        <dbReference type="SAM" id="SignalP"/>
    </source>
</evidence>
<reference evidence="3 4" key="1">
    <citation type="journal article" date="2021" name="Int. J. Syst. Evol. Microbiol.">
        <title>Steroidobacter gossypii sp. nov., isolated from soil of cotton cropping field.</title>
        <authorList>
            <person name="Huang R."/>
            <person name="Yang S."/>
            <person name="Zhen C."/>
            <person name="Liu W."/>
        </authorList>
    </citation>
    <scope>NUCLEOTIDE SEQUENCE [LARGE SCALE GENOMIC DNA]</scope>
    <source>
        <strain evidence="3 4">S1-65</strain>
    </source>
</reference>
<feature type="signal peptide" evidence="2">
    <location>
        <begin position="1"/>
        <end position="28"/>
    </location>
</feature>
<organism evidence="3 4">
    <name type="scientific">Steroidobacter gossypii</name>
    <dbReference type="NCBI Taxonomy" id="2805490"/>
    <lineage>
        <taxon>Bacteria</taxon>
        <taxon>Pseudomonadati</taxon>
        <taxon>Pseudomonadota</taxon>
        <taxon>Gammaproteobacteria</taxon>
        <taxon>Steroidobacterales</taxon>
        <taxon>Steroidobacteraceae</taxon>
        <taxon>Steroidobacter</taxon>
    </lineage>
</organism>
<dbReference type="SUPFAM" id="SSF89550">
    <property type="entry name" value="PHP domain-like"/>
    <property type="match status" value="1"/>
</dbReference>
<dbReference type="InterPro" id="IPR016195">
    <property type="entry name" value="Pol/histidinol_Pase-like"/>
</dbReference>
<comment type="caution">
    <text evidence="3">The sequence shown here is derived from an EMBL/GenBank/DDBJ whole genome shotgun (WGS) entry which is preliminary data.</text>
</comment>
<keyword evidence="4" id="KW-1185">Reference proteome</keyword>
<evidence type="ECO:0000313" key="3">
    <source>
        <dbReference type="EMBL" id="MBM0103300.1"/>
    </source>
</evidence>
<name>A0ABS1WQP4_9GAMM</name>
<dbReference type="RefSeq" id="WP_203165282.1">
    <property type="nucleotide sequence ID" value="NZ_JAEVLS010000001.1"/>
</dbReference>
<keyword evidence="2" id="KW-0732">Signal</keyword>
<protein>
    <recommendedName>
        <fullName evidence="5">DUF3604 domain-containing protein</fullName>
    </recommendedName>
</protein>
<evidence type="ECO:0000256" key="1">
    <source>
        <dbReference type="SAM" id="MobiDB-lite"/>
    </source>
</evidence>
<accession>A0ABS1WQP4</accession>
<evidence type="ECO:0008006" key="5">
    <source>
        <dbReference type="Google" id="ProtNLM"/>
    </source>
</evidence>
<dbReference type="EMBL" id="JAEVLS010000001">
    <property type="protein sequence ID" value="MBM0103300.1"/>
    <property type="molecule type" value="Genomic_DNA"/>
</dbReference>
<dbReference type="Proteomes" id="UP000661077">
    <property type="component" value="Unassembled WGS sequence"/>
</dbReference>
<gene>
    <name evidence="3" type="ORF">JM946_01025</name>
</gene>
<sequence length="761" mass="81486">MTVVFTRSQIAAAVATVLSAATMAAATAKDAGEPSQSAAKPKGTYATGDFHNHTTCSDGAISMEKLVKKSTDKQDTPWGLDWFVQAGHGGSGNRNCTLVEDASLSTPAYPYVEGRGPSTTWANSIGTAAVKGNTGSSDGSSTTALASLPNPSMWRWQSIQEYQYPVTEYLSGLKNVPVFMGLESVVAGHEHTSMSVISGQIVGKKGGTVGAGGYVPVGDATALAKWSYCFDRGDTDNSRGGGQNWDCSVPGSDHSSPSNPDWRPTAAKIMPAGGAGSGVRGHLKTVEAMKWMAAYHPTTSYYVPAHLERAGPFNPDGNNGFNIEHLRNFNNAAPTVAFGMETQPGHGASDNRGEYSPDRNNIGGVRVDSVGGTTYGGTGVYGAQIGGVWDALLGEGRNWWFFASSDWHNRGSFAPDDRRTTQDFYPGEYQRDFVMVRDTEGKASDINTPQEIVDGLRSGNSWTASGQLIDRLTFVACAGERFKGAQGEAQLEVFALQAAMNRTDVNINNANCATMGEKLKIRMGEDVVVAVALRDPTGTNYSPYTFANPSLAQIGVNQPLNMPELSHVDLIRGYVKGYKQPGTPEYSGQWPDNWIDNQDMSTVPEGAKNTTAKVLHTFGPGKWKSKYGNGNDAFAGFKTMVFRIKGVADSQYVRLRGTNLPPAVPYETDANGNPLADIYTNASDPSKLTIPCTVRMSTPIPANTVYTGDSIDGCPDHLARYPEVTGPQYVSYDVAAWADLWFYSNPIFVEVKEGQIVAGVN</sequence>
<feature type="chain" id="PRO_5045756459" description="DUF3604 domain-containing protein" evidence="2">
    <location>
        <begin position="29"/>
        <end position="761"/>
    </location>
</feature>